<evidence type="ECO:0000256" key="7">
    <source>
        <dbReference type="ARBA" id="ARBA00023295"/>
    </source>
</evidence>
<keyword evidence="12" id="KW-1185">Reference proteome</keyword>
<evidence type="ECO:0000256" key="2">
    <source>
        <dbReference type="ARBA" id="ARBA00009699"/>
    </source>
</evidence>
<evidence type="ECO:0000256" key="3">
    <source>
        <dbReference type="ARBA" id="ARBA00012350"/>
    </source>
</evidence>
<dbReference type="PIRSF" id="PIRSF016302">
    <property type="entry name" value="Man_a_manosd"/>
    <property type="match status" value="1"/>
</dbReference>
<evidence type="ECO:0000256" key="9">
    <source>
        <dbReference type="SAM" id="MobiDB-lite"/>
    </source>
</evidence>
<name>A0AAD5UGL1_9FUNG</name>
<dbReference type="InterPro" id="IPR008928">
    <property type="entry name" value="6-hairpin_glycosidase_sf"/>
</dbReference>
<dbReference type="GO" id="GO:0016052">
    <property type="term" value="P:carbohydrate catabolic process"/>
    <property type="evidence" value="ECO:0007669"/>
    <property type="project" value="InterPro"/>
</dbReference>
<feature type="signal peptide" evidence="10">
    <location>
        <begin position="1"/>
        <end position="21"/>
    </location>
</feature>
<feature type="compositionally biased region" description="Low complexity" evidence="9">
    <location>
        <begin position="410"/>
        <end position="424"/>
    </location>
</feature>
<dbReference type="EC" id="3.2.1.101" evidence="3 8"/>
<feature type="chain" id="PRO_5041916365" description="Mannan endo-1,6-alpha-mannosidase" evidence="10">
    <location>
        <begin position="22"/>
        <end position="450"/>
    </location>
</feature>
<protein>
    <recommendedName>
        <fullName evidence="3 8">Mannan endo-1,6-alpha-mannosidase</fullName>
        <ecNumber evidence="3 8">3.2.1.101</ecNumber>
    </recommendedName>
</protein>
<dbReference type="GO" id="GO:0008496">
    <property type="term" value="F:mannan endo-1,6-alpha-mannosidase activity"/>
    <property type="evidence" value="ECO:0007669"/>
    <property type="project" value="UniProtKB-UniRule"/>
</dbReference>
<feature type="region of interest" description="Disordered" evidence="9">
    <location>
        <begin position="408"/>
        <end position="430"/>
    </location>
</feature>
<comment type="similarity">
    <text evidence="2 8">Belongs to the glycosyl hydrolase 76 family.</text>
</comment>
<gene>
    <name evidence="11" type="primary">DCW1_4</name>
    <name evidence="11" type="ORF">HK103_004954</name>
</gene>
<reference evidence="11" key="1">
    <citation type="submission" date="2020-05" db="EMBL/GenBank/DDBJ databases">
        <title>Phylogenomic resolution of chytrid fungi.</title>
        <authorList>
            <person name="Stajich J.E."/>
            <person name="Amses K."/>
            <person name="Simmons R."/>
            <person name="Seto K."/>
            <person name="Myers J."/>
            <person name="Bonds A."/>
            <person name="Quandt C.A."/>
            <person name="Barry K."/>
            <person name="Liu P."/>
            <person name="Grigoriev I."/>
            <person name="Longcore J.E."/>
            <person name="James T.Y."/>
        </authorList>
    </citation>
    <scope>NUCLEOTIDE SEQUENCE</scope>
    <source>
        <strain evidence="11">PLAUS21</strain>
    </source>
</reference>
<dbReference type="GO" id="GO:0009272">
    <property type="term" value="P:fungal-type cell wall biogenesis"/>
    <property type="evidence" value="ECO:0007669"/>
    <property type="project" value="TreeGrafter"/>
</dbReference>
<dbReference type="SUPFAM" id="SSF48208">
    <property type="entry name" value="Six-hairpin glycosidases"/>
    <property type="match status" value="1"/>
</dbReference>
<dbReference type="Proteomes" id="UP001210925">
    <property type="component" value="Unassembled WGS sequence"/>
</dbReference>
<keyword evidence="6" id="KW-0325">Glycoprotein</keyword>
<dbReference type="InterPro" id="IPR014480">
    <property type="entry name" value="Mannan-1_6-alpha_mannosidase"/>
</dbReference>
<dbReference type="InterPro" id="IPR005198">
    <property type="entry name" value="Glyco_hydro_76"/>
</dbReference>
<organism evidence="11 12">
    <name type="scientific">Boothiomyces macroporosus</name>
    <dbReference type="NCBI Taxonomy" id="261099"/>
    <lineage>
        <taxon>Eukaryota</taxon>
        <taxon>Fungi</taxon>
        <taxon>Fungi incertae sedis</taxon>
        <taxon>Chytridiomycota</taxon>
        <taxon>Chytridiomycota incertae sedis</taxon>
        <taxon>Chytridiomycetes</taxon>
        <taxon>Rhizophydiales</taxon>
        <taxon>Terramycetaceae</taxon>
        <taxon>Boothiomyces</taxon>
    </lineage>
</organism>
<proteinExistence type="inferred from homology"/>
<dbReference type="AlphaFoldDB" id="A0AAD5UGL1"/>
<dbReference type="PANTHER" id="PTHR12145:SF36">
    <property type="entry name" value="MANNAN ENDO-1,6-ALPHA-MANNOSIDASE DCW1"/>
    <property type="match status" value="1"/>
</dbReference>
<comment type="catalytic activity">
    <reaction evidence="1 8">
        <text>Random hydrolysis of (1-&gt;6)-alpha-D-mannosidic linkages in unbranched (1-&gt;6)-mannans.</text>
        <dbReference type="EC" id="3.2.1.101"/>
    </reaction>
</comment>
<dbReference type="PANTHER" id="PTHR12145">
    <property type="entry name" value="MANNAN ENDO-1,6-ALPHA-MANNOSIDASE DCW1"/>
    <property type="match status" value="1"/>
</dbReference>
<evidence type="ECO:0000256" key="4">
    <source>
        <dbReference type="ARBA" id="ARBA00022729"/>
    </source>
</evidence>
<dbReference type="EMBL" id="JADGKB010000042">
    <property type="protein sequence ID" value="KAJ3257126.1"/>
    <property type="molecule type" value="Genomic_DNA"/>
</dbReference>
<evidence type="ECO:0000256" key="8">
    <source>
        <dbReference type="PIRNR" id="PIRNR016302"/>
    </source>
</evidence>
<dbReference type="Gene3D" id="1.50.10.20">
    <property type="match status" value="1"/>
</dbReference>
<evidence type="ECO:0000256" key="6">
    <source>
        <dbReference type="ARBA" id="ARBA00023180"/>
    </source>
</evidence>
<evidence type="ECO:0000256" key="10">
    <source>
        <dbReference type="SAM" id="SignalP"/>
    </source>
</evidence>
<sequence>MFKVLLVSIVYSAVSVDFSSADSIKAATSKIAQQLMSYYRPYPANPPNAREGHIIESTNHDETGFQWYEGGIMWGAMMEYMRATGDNQYTTTVVNGLTLGSSGKIGSFLGANKVINGLAGRWNDDIMWWGLGVVTGPELFGNPTSVMPGGVSYLALIQSTYDDVWAQWDDSCGGGIFWNRNRQDPNKSRKFLKSTITNAQHINIGARLYLMTGNKTYIDNAVKTYNWLKGGIISSDFRIYDGVMSDSTCANSMTDSKYLSDSYNPGTLAGALAWLYKATGDQQYMTAAENIAKKAMDLYSNNGVIQDRCETSANGCAQDQVSPKGTFIRGLAYVYMFTSNQDMKNLIQTTLQNSAKALIPMCDNNWNAYSDYWSTGKSVSTKSVHLQMNALELFNALTLISNNGQSAKLQQPVSAPQTQPQAQPAPGPVDSSATALRALGAIVVVFFMVL</sequence>
<keyword evidence="7 8" id="KW-0326">Glycosidase</keyword>
<accession>A0AAD5UGL1</accession>
<evidence type="ECO:0000256" key="1">
    <source>
        <dbReference type="ARBA" id="ARBA00001452"/>
    </source>
</evidence>
<dbReference type="Pfam" id="PF03663">
    <property type="entry name" value="Glyco_hydro_76"/>
    <property type="match status" value="1"/>
</dbReference>
<keyword evidence="5 8" id="KW-0378">Hydrolase</keyword>
<evidence type="ECO:0000313" key="11">
    <source>
        <dbReference type="EMBL" id="KAJ3257126.1"/>
    </source>
</evidence>
<keyword evidence="4 10" id="KW-0732">Signal</keyword>
<evidence type="ECO:0000313" key="12">
    <source>
        <dbReference type="Proteomes" id="UP001210925"/>
    </source>
</evidence>
<evidence type="ECO:0000256" key="5">
    <source>
        <dbReference type="ARBA" id="ARBA00022801"/>
    </source>
</evidence>
<comment type="caution">
    <text evidence="11">The sequence shown here is derived from an EMBL/GenBank/DDBJ whole genome shotgun (WGS) entry which is preliminary data.</text>
</comment>